<dbReference type="SUPFAM" id="SSF52172">
    <property type="entry name" value="CheY-like"/>
    <property type="match status" value="1"/>
</dbReference>
<proteinExistence type="predicted"/>
<evidence type="ECO:0000256" key="1">
    <source>
        <dbReference type="PROSITE-ProRule" id="PRU00169"/>
    </source>
</evidence>
<dbReference type="PANTHER" id="PTHR47233:SF3">
    <property type="entry name" value="CHEMOTAXIS PROTEIN CHEV"/>
    <property type="match status" value="1"/>
</dbReference>
<dbReference type="SMART" id="SM00448">
    <property type="entry name" value="REC"/>
    <property type="match status" value="1"/>
</dbReference>
<feature type="domain" description="Response regulatory" evidence="2">
    <location>
        <begin position="41"/>
        <end position="170"/>
    </location>
</feature>
<gene>
    <name evidence="3" type="ORF">MBAV_005313</name>
</gene>
<dbReference type="Pfam" id="PF00072">
    <property type="entry name" value="Response_reg"/>
    <property type="match status" value="1"/>
</dbReference>
<dbReference type="GO" id="GO:0000160">
    <property type="term" value="P:phosphorelay signal transduction system"/>
    <property type="evidence" value="ECO:0007669"/>
    <property type="project" value="InterPro"/>
</dbReference>
<dbReference type="Proteomes" id="UP000033423">
    <property type="component" value="Unassembled WGS sequence"/>
</dbReference>
<dbReference type="EMBL" id="LACI01002296">
    <property type="protein sequence ID" value="KJU82491.1"/>
    <property type="molecule type" value="Genomic_DNA"/>
</dbReference>
<comment type="caution">
    <text evidence="3">The sequence shown here is derived from an EMBL/GenBank/DDBJ whole genome shotgun (WGS) entry which is preliminary data.</text>
</comment>
<sequence>MVIKDDHFIQLLDLEHIISDLNPESTEEMWQTTVRAEKNYTALIADDSPTIRLMLKKNLHIANFSTHIVNNGEEALVYLKQTAQRAADEGRAISEFVDIVISDIEMPQLDGFTLTKNIKEDPRLKHLPVILYSSIITDELRHKGESVKADYQVSKPDLNKMAEMAIRLIERTDT</sequence>
<keyword evidence="1" id="KW-0597">Phosphoprotein</keyword>
<dbReference type="PATRIC" id="fig|29290.4.peg.7035"/>
<reference evidence="3 4" key="1">
    <citation type="submission" date="2015-02" db="EMBL/GenBank/DDBJ databases">
        <title>Single-cell genomics of uncultivated deep-branching MTB reveals a conserved set of magnetosome genes.</title>
        <authorList>
            <person name="Kolinko S."/>
            <person name="Richter M."/>
            <person name="Glockner F.O."/>
            <person name="Brachmann A."/>
            <person name="Schuler D."/>
        </authorList>
    </citation>
    <scope>NUCLEOTIDE SEQUENCE [LARGE SCALE GENOMIC DNA]</scope>
    <source>
        <strain evidence="3">TM-1</strain>
    </source>
</reference>
<dbReference type="PROSITE" id="PS50110">
    <property type="entry name" value="RESPONSE_REGULATORY"/>
    <property type="match status" value="1"/>
</dbReference>
<dbReference type="Gene3D" id="3.40.50.2300">
    <property type="match status" value="1"/>
</dbReference>
<evidence type="ECO:0000259" key="2">
    <source>
        <dbReference type="PROSITE" id="PS50110"/>
    </source>
</evidence>
<dbReference type="InterPro" id="IPR011006">
    <property type="entry name" value="CheY-like_superfamily"/>
</dbReference>
<dbReference type="AlphaFoldDB" id="A0A0F3GKR9"/>
<protein>
    <submittedName>
        <fullName evidence="3">Response regulator receiver modulated CheW protein</fullName>
    </submittedName>
</protein>
<evidence type="ECO:0000313" key="4">
    <source>
        <dbReference type="Proteomes" id="UP000033423"/>
    </source>
</evidence>
<evidence type="ECO:0000313" key="3">
    <source>
        <dbReference type="EMBL" id="KJU82491.1"/>
    </source>
</evidence>
<dbReference type="PANTHER" id="PTHR47233">
    <property type="entry name" value="CHEMOTAXIS PROTEIN CHEV"/>
    <property type="match status" value="1"/>
</dbReference>
<name>A0A0F3GKR9_9BACT</name>
<dbReference type="InterPro" id="IPR001789">
    <property type="entry name" value="Sig_transdc_resp-reg_receiver"/>
</dbReference>
<feature type="modified residue" description="4-aspartylphosphate" evidence="1">
    <location>
        <position position="103"/>
    </location>
</feature>
<keyword evidence="4" id="KW-1185">Reference proteome</keyword>
<accession>A0A0F3GKR9</accession>
<organism evidence="3 4">
    <name type="scientific">Candidatus Magnetobacterium bavaricum</name>
    <dbReference type="NCBI Taxonomy" id="29290"/>
    <lineage>
        <taxon>Bacteria</taxon>
        <taxon>Pseudomonadati</taxon>
        <taxon>Nitrospirota</taxon>
        <taxon>Thermodesulfovibrionia</taxon>
        <taxon>Thermodesulfovibrionales</taxon>
        <taxon>Candidatus Magnetobacteriaceae</taxon>
        <taxon>Candidatus Magnetobacterium</taxon>
    </lineage>
</organism>